<evidence type="ECO:0000256" key="2">
    <source>
        <dbReference type="ARBA" id="ARBA00023004"/>
    </source>
</evidence>
<sequence>KRKRKPESDDISDDAAFAVVLAALSSPNPNSLRPLIKKCLNKLRNSLTNPIISLLPALLTFKSPTIASRAAEMVGSAALESLDMNQRISSDAGIINGLLAALGSSKTRLPAAACHALLDLCTTSVHKSSMISVSLFSVSVDSEGITSLNIGFEEDELPVLLLNAAIILINTCNIEQLENIPTNLSQAFFAFMRNLWAKVRNEMLQKNPLESTQGENLYISNIRISHMAESLFRLSICASHRIKPLPFHAVERGIFGFSESGFKDFMSNHWEVSPFLVRRGLSEGDLVEEEDIFGPFVGLLNSTGKFPSFLSSMLPKMVSCLPISSDELNILTFLEEVKIKLGCPLICQQDVRVLRTDSHLKREVHFFQESLNSCCIKDPHYFTIEEVLKCQEAYKEGYTIALRGMEFRFENLAAIANELASLFGQPSVGANMYLTPPNSQGLARHYDDHCVFVCQLVGTKQWRLFPQSNVQLPRLYDTLDRLHDSEVQNSMAECKQFLLREGDILYIPRGILHEACTENLSFDGSDGYSLHLTLGIEVEPPFEWEGFIHVAFFSWNENQKQAHNSFESLSGIIHDICVNLLHAAIGMIGDSDSTFRKACLVASVFSQSHTLNWLDLNQRVIFCQLIDKINTESHFLEVFTSIELAVHKNKDPFQRIRWLGSLNLEEESSPNHDQYMPLMGMKNLLSLCIQHKDKVEAAFQQLRSRFSSEVIFEDAIESYKILLEKYRKARKQYMNGMLHTKCNQLMVKVSSPSITTAQREKSQRRGTDIVGRKIENCDEET</sequence>
<gene>
    <name evidence="6" type="ORF">Prudu_000537</name>
</gene>
<organism evidence="6">
    <name type="scientific">Prunus dulcis</name>
    <name type="common">Almond</name>
    <name type="synonym">Amygdalus dulcis</name>
    <dbReference type="NCBI Taxonomy" id="3755"/>
    <lineage>
        <taxon>Eukaryota</taxon>
        <taxon>Viridiplantae</taxon>
        <taxon>Streptophyta</taxon>
        <taxon>Embryophyta</taxon>
        <taxon>Tracheophyta</taxon>
        <taxon>Spermatophyta</taxon>
        <taxon>Magnoliopsida</taxon>
        <taxon>eudicotyledons</taxon>
        <taxon>Gunneridae</taxon>
        <taxon>Pentapetalae</taxon>
        <taxon>rosids</taxon>
        <taxon>fabids</taxon>
        <taxon>Rosales</taxon>
        <taxon>Rosaceae</taxon>
        <taxon>Amygdaloideae</taxon>
        <taxon>Amygdaleae</taxon>
        <taxon>Prunus</taxon>
    </lineage>
</organism>
<feature type="non-terminal residue" evidence="6">
    <location>
        <position position="1"/>
    </location>
</feature>
<dbReference type="InterPro" id="IPR011989">
    <property type="entry name" value="ARM-like"/>
</dbReference>
<comment type="function">
    <text evidence="3">Oxygenase that can act as both a histone lysine demethylase and a ribosomal histidine hydroxylase.</text>
</comment>
<keyword evidence="2 3" id="KW-0408">Iron</keyword>
<comment type="similarity">
    <text evidence="3">Belongs to the ROX family.</text>
</comment>
<dbReference type="Pfam" id="PF08007">
    <property type="entry name" value="JmjC_2"/>
    <property type="match status" value="1"/>
</dbReference>
<feature type="compositionally biased region" description="Basic and acidic residues" evidence="4">
    <location>
        <begin position="758"/>
        <end position="781"/>
    </location>
</feature>
<dbReference type="PROSITE" id="PS51184">
    <property type="entry name" value="JMJC"/>
    <property type="match status" value="1"/>
</dbReference>
<dbReference type="SUPFAM" id="SSF51197">
    <property type="entry name" value="Clavaminate synthase-like"/>
    <property type="match status" value="1"/>
</dbReference>
<keyword evidence="3" id="KW-0560">Oxidoreductase</keyword>
<dbReference type="PANTHER" id="PTHR13096">
    <property type="entry name" value="MINA53 MYC INDUCED NUCLEAR ANTIGEN"/>
    <property type="match status" value="1"/>
</dbReference>
<evidence type="ECO:0000256" key="4">
    <source>
        <dbReference type="SAM" id="MobiDB-lite"/>
    </source>
</evidence>
<evidence type="ECO:0000256" key="3">
    <source>
        <dbReference type="RuleBase" id="RU366061"/>
    </source>
</evidence>
<evidence type="ECO:0000313" key="6">
    <source>
        <dbReference type="EMBL" id="BBG92719.1"/>
    </source>
</evidence>
<name>A0A4Y1QLL5_PRUDU</name>
<keyword evidence="1 3" id="KW-0479">Metal-binding</keyword>
<dbReference type="EC" id="1.14.11.-" evidence="3"/>
<feature type="region of interest" description="Disordered" evidence="4">
    <location>
        <begin position="753"/>
        <end position="781"/>
    </location>
</feature>
<comment type="subcellular location">
    <subcellularLocation>
        <location evidence="3">Nucleus</location>
    </subcellularLocation>
</comment>
<keyword evidence="3" id="KW-0804">Transcription</keyword>
<comment type="cofactor">
    <cofactor evidence="3">
        <name>Fe(2+)</name>
        <dbReference type="ChEBI" id="CHEBI:29033"/>
    </cofactor>
    <text evidence="3">Binds 1 Fe(2+) ion per subunit.</text>
</comment>
<evidence type="ECO:0000259" key="5">
    <source>
        <dbReference type="PROSITE" id="PS51184"/>
    </source>
</evidence>
<dbReference type="InterPro" id="IPR016024">
    <property type="entry name" value="ARM-type_fold"/>
</dbReference>
<keyword evidence="3" id="KW-0539">Nucleus</keyword>
<dbReference type="EMBL" id="AP019297">
    <property type="protein sequence ID" value="BBG92719.1"/>
    <property type="molecule type" value="Genomic_DNA"/>
</dbReference>
<dbReference type="InterPro" id="IPR039994">
    <property type="entry name" value="NO66-like"/>
</dbReference>
<reference evidence="6" key="1">
    <citation type="journal article" date="2019" name="Science">
        <title>Mutation of a bHLH transcription factor allowed almond domestication.</title>
        <authorList>
            <person name="Sanchez-Perez R."/>
            <person name="Pavan S."/>
            <person name="Mazzeo R."/>
            <person name="Moldovan C."/>
            <person name="Aiese Cigliano R."/>
            <person name="Del Cueto J."/>
            <person name="Ricciardi F."/>
            <person name="Lotti C."/>
            <person name="Ricciardi L."/>
            <person name="Dicenta F."/>
            <person name="Lopez-Marques R.L."/>
            <person name="Lindberg Moller B."/>
        </authorList>
    </citation>
    <scope>NUCLEOTIDE SEQUENCE</scope>
</reference>
<dbReference type="GO" id="GO:0032453">
    <property type="term" value="F:histone H3K4 demethylase activity"/>
    <property type="evidence" value="ECO:0007669"/>
    <property type="project" value="TreeGrafter"/>
</dbReference>
<evidence type="ECO:0000256" key="1">
    <source>
        <dbReference type="ARBA" id="ARBA00022723"/>
    </source>
</evidence>
<accession>A0A4Y1QLL5</accession>
<proteinExistence type="inferred from homology"/>
<dbReference type="SUPFAM" id="SSF48371">
    <property type="entry name" value="ARM repeat"/>
    <property type="match status" value="1"/>
</dbReference>
<dbReference type="GO" id="GO:0005506">
    <property type="term" value="F:iron ion binding"/>
    <property type="evidence" value="ECO:0007669"/>
    <property type="project" value="UniProtKB-UniRule"/>
</dbReference>
<feature type="domain" description="JmjC" evidence="5">
    <location>
        <begin position="398"/>
        <end position="543"/>
    </location>
</feature>
<protein>
    <recommendedName>
        <fullName evidence="3">Bifunctional lysine-specific demethylase and histidyl-hydroxylase</fullName>
        <ecNumber evidence="3">1.14.11.-</ecNumber>
    </recommendedName>
</protein>
<dbReference type="GO" id="GO:0051864">
    <property type="term" value="F:histone H3K36 demethylase activity"/>
    <property type="evidence" value="ECO:0007669"/>
    <property type="project" value="TreeGrafter"/>
</dbReference>
<dbReference type="PANTHER" id="PTHR13096:SF9">
    <property type="entry name" value="BIFUNCTIONAL LYSINE-SPECIFIC DEMETHYLASE AND HISTIDYL-HYDROXYLASE"/>
    <property type="match status" value="1"/>
</dbReference>
<dbReference type="AlphaFoldDB" id="A0A4Y1QLL5"/>
<keyword evidence="3" id="KW-0805">Transcription regulation</keyword>
<dbReference type="InterPro" id="IPR003347">
    <property type="entry name" value="JmjC_dom"/>
</dbReference>
<dbReference type="GO" id="GO:0005730">
    <property type="term" value="C:nucleolus"/>
    <property type="evidence" value="ECO:0007669"/>
    <property type="project" value="TreeGrafter"/>
</dbReference>
<keyword evidence="3" id="KW-0223">Dioxygenase</keyword>
<dbReference type="SMART" id="SM00558">
    <property type="entry name" value="JmjC"/>
    <property type="match status" value="1"/>
</dbReference>
<dbReference type="Gene3D" id="1.25.10.10">
    <property type="entry name" value="Leucine-rich Repeat Variant"/>
    <property type="match status" value="1"/>
</dbReference>
<dbReference type="Gene3D" id="2.60.120.650">
    <property type="entry name" value="Cupin"/>
    <property type="match status" value="1"/>
</dbReference>